<dbReference type="OrthoDB" id="9798188at2"/>
<evidence type="ECO:0000256" key="8">
    <source>
        <dbReference type="PROSITE-ProRule" id="PRU00703"/>
    </source>
</evidence>
<evidence type="ECO:0000259" key="13">
    <source>
        <dbReference type="PROSITE" id="PS51846"/>
    </source>
</evidence>
<keyword evidence="5 9" id="KW-1133">Transmembrane helix</keyword>
<feature type="signal peptide" evidence="11">
    <location>
        <begin position="1"/>
        <end position="18"/>
    </location>
</feature>
<feature type="transmembrane region" description="Helical" evidence="10">
    <location>
        <begin position="85"/>
        <end position="105"/>
    </location>
</feature>
<dbReference type="InterPro" id="IPR016169">
    <property type="entry name" value="FAD-bd_PCMH_sub2"/>
</dbReference>
<dbReference type="InterPro" id="IPR000644">
    <property type="entry name" value="CBS_dom"/>
</dbReference>
<dbReference type="Pfam" id="PF00571">
    <property type="entry name" value="CBS"/>
    <property type="match status" value="2"/>
</dbReference>
<keyword evidence="3 9" id="KW-0812">Transmembrane</keyword>
<evidence type="ECO:0000259" key="12">
    <source>
        <dbReference type="PROSITE" id="PS51371"/>
    </source>
</evidence>
<dbReference type="PANTHER" id="PTHR22777">
    <property type="entry name" value="HEMOLYSIN-RELATED"/>
    <property type="match status" value="1"/>
</dbReference>
<evidence type="ECO:0000256" key="7">
    <source>
        <dbReference type="ARBA" id="ARBA00023136"/>
    </source>
</evidence>
<dbReference type="InterPro" id="IPR005170">
    <property type="entry name" value="Transptr-assoc_dom"/>
</dbReference>
<dbReference type="PROSITE" id="PS51371">
    <property type="entry name" value="CBS"/>
    <property type="match status" value="2"/>
</dbReference>
<dbReference type="CDD" id="cd04590">
    <property type="entry name" value="CBS_pair_CorC_HlyC_assoc"/>
    <property type="match status" value="1"/>
</dbReference>
<feature type="domain" description="CBS" evidence="12">
    <location>
        <begin position="200"/>
        <end position="260"/>
    </location>
</feature>
<evidence type="ECO:0000256" key="5">
    <source>
        <dbReference type="ARBA" id="ARBA00022989"/>
    </source>
</evidence>
<evidence type="ECO:0000256" key="11">
    <source>
        <dbReference type="SAM" id="SignalP"/>
    </source>
</evidence>
<reference evidence="14 15" key="1">
    <citation type="submission" date="2013-06" db="EMBL/GenBank/DDBJ databases">
        <title>Rumen cellulosomics: divergent fiber-degrading strategies revealed by comparative genome-wide analysis of six Ruminococcal strains.</title>
        <authorList>
            <person name="Dassa B."/>
            <person name="Borovok I."/>
            <person name="Lamed R."/>
            <person name="Flint H."/>
            <person name="Yeoman C.J."/>
            <person name="White B."/>
            <person name="Bayer E.A."/>
        </authorList>
    </citation>
    <scope>NUCLEOTIDE SEQUENCE [LARGE SCALE GENOMIC DNA]</scope>
    <source>
        <strain evidence="14 15">SY3</strain>
    </source>
</reference>
<comment type="subcellular location">
    <subcellularLocation>
        <location evidence="1">Membrane</location>
        <topology evidence="1">Multi-pass membrane protein</topology>
    </subcellularLocation>
</comment>
<dbReference type="InterPro" id="IPR036318">
    <property type="entry name" value="FAD-bd_PCMH-like_sf"/>
</dbReference>
<dbReference type="Gene3D" id="3.30.465.10">
    <property type="match status" value="1"/>
</dbReference>
<keyword evidence="6 8" id="KW-0129">CBS domain</keyword>
<feature type="domain" description="CBS" evidence="12">
    <location>
        <begin position="261"/>
        <end position="321"/>
    </location>
</feature>
<comment type="caution">
    <text evidence="14">The sequence shown here is derived from an EMBL/GenBank/DDBJ whole genome shotgun (WGS) entry which is preliminary data.</text>
</comment>
<dbReference type="EMBL" id="JEOB01000002">
    <property type="protein sequence ID" value="EXM39879.1"/>
    <property type="molecule type" value="Genomic_DNA"/>
</dbReference>
<keyword evidence="4" id="KW-0677">Repeat</keyword>
<dbReference type="Gene3D" id="3.10.580.10">
    <property type="entry name" value="CBS-domain"/>
    <property type="match status" value="1"/>
</dbReference>
<evidence type="ECO:0000313" key="14">
    <source>
        <dbReference type="EMBL" id="EXM39879.1"/>
    </source>
</evidence>
<feature type="transmembrane region" description="Helical" evidence="10">
    <location>
        <begin position="117"/>
        <end position="139"/>
    </location>
</feature>
<evidence type="ECO:0000256" key="2">
    <source>
        <dbReference type="ARBA" id="ARBA00006337"/>
    </source>
</evidence>
<evidence type="ECO:0000256" key="10">
    <source>
        <dbReference type="SAM" id="Phobius"/>
    </source>
</evidence>
<gene>
    <name evidence="14" type="ORF">RASY3_09030</name>
</gene>
<dbReference type="PATRIC" id="fig|1341156.4.peg.1111"/>
<dbReference type="Pfam" id="PF01595">
    <property type="entry name" value="CNNM"/>
    <property type="match status" value="1"/>
</dbReference>
<dbReference type="SUPFAM" id="SSF56176">
    <property type="entry name" value="FAD-binding/transporter-associated domain-like"/>
    <property type="match status" value="1"/>
</dbReference>
<feature type="transmembrane region" description="Helical" evidence="10">
    <location>
        <begin position="55"/>
        <end position="78"/>
    </location>
</feature>
<dbReference type="SMART" id="SM01091">
    <property type="entry name" value="CorC_HlyC"/>
    <property type="match status" value="1"/>
</dbReference>
<dbReference type="RefSeq" id="WP_037287106.1">
    <property type="nucleotide sequence ID" value="NZ_JEOB01000002.1"/>
</dbReference>
<dbReference type="PROSITE" id="PS51846">
    <property type="entry name" value="CNNM"/>
    <property type="match status" value="1"/>
</dbReference>
<protein>
    <recommendedName>
        <fullName evidence="16">HlyC/CorC family transporter</fullName>
    </recommendedName>
</protein>
<keyword evidence="11" id="KW-0732">Signal</keyword>
<dbReference type="PANTHER" id="PTHR22777:SF17">
    <property type="entry name" value="UPF0053 PROTEIN SLL0260"/>
    <property type="match status" value="1"/>
</dbReference>
<dbReference type="SMART" id="SM00116">
    <property type="entry name" value="CBS"/>
    <property type="match status" value="2"/>
</dbReference>
<accession>A0A011UGS4</accession>
<evidence type="ECO:0000256" key="3">
    <source>
        <dbReference type="ARBA" id="ARBA00022692"/>
    </source>
</evidence>
<dbReference type="GO" id="GO:0050660">
    <property type="term" value="F:flavin adenine dinucleotide binding"/>
    <property type="evidence" value="ECO:0007669"/>
    <property type="project" value="InterPro"/>
</dbReference>
<keyword evidence="7 9" id="KW-0472">Membrane</keyword>
<sequence>MDIALIALLLILSAVCSATETAFSSCNRIRLKKMADGGSKSAAKALYICENFDKALTAILIGNNVVNIASSALATVFFTEKFGSGSVGIATAVMTVLVLIFGEILPKSLAKENAESFSVLMAAPLAAFMFITTPLIWLFTGIKKGAVKLVGSNNEAPSVTEEELKYIIEEIEDEGVLEEQESDLVRSALDFDEITISSIFVPRVSIEAVELEDDIEDIKELFFKTRYSRLPVYEKDIDHIIGVIHQADFFEMYVSKGKKDITKILGEPIYITESKKISETLKLMQKEKVHMAVVVDQYGGTAGICTLEDIIEELVGEIYDESDEEDTSFVRLSDNSCEVSAELSISDFLERWELDENAIETERHSVGGWIMELLDRIPEEGERVFSPPFEMEIHMQDEQKIGRVKITFTEEK</sequence>
<evidence type="ECO:0000256" key="9">
    <source>
        <dbReference type="PROSITE-ProRule" id="PRU01193"/>
    </source>
</evidence>
<proteinExistence type="inferred from homology"/>
<organism evidence="14 15">
    <name type="scientific">Ruminococcus albus SY3</name>
    <dbReference type="NCBI Taxonomy" id="1341156"/>
    <lineage>
        <taxon>Bacteria</taxon>
        <taxon>Bacillati</taxon>
        <taxon>Bacillota</taxon>
        <taxon>Clostridia</taxon>
        <taxon>Eubacteriales</taxon>
        <taxon>Oscillospiraceae</taxon>
        <taxon>Ruminococcus</taxon>
    </lineage>
</organism>
<dbReference type="InterPro" id="IPR002550">
    <property type="entry name" value="CNNM"/>
</dbReference>
<dbReference type="Proteomes" id="UP000021369">
    <property type="component" value="Unassembled WGS sequence"/>
</dbReference>
<comment type="similarity">
    <text evidence="2">Belongs to the UPF0053 family.</text>
</comment>
<evidence type="ECO:0000256" key="6">
    <source>
        <dbReference type="ARBA" id="ARBA00023122"/>
    </source>
</evidence>
<dbReference type="AlphaFoldDB" id="A0A011UGS4"/>
<dbReference type="SUPFAM" id="SSF54631">
    <property type="entry name" value="CBS-domain pair"/>
    <property type="match status" value="1"/>
</dbReference>
<dbReference type="InterPro" id="IPR046342">
    <property type="entry name" value="CBS_dom_sf"/>
</dbReference>
<evidence type="ECO:0000313" key="15">
    <source>
        <dbReference type="Proteomes" id="UP000021369"/>
    </source>
</evidence>
<name>A0A011UGS4_RUMAL</name>
<dbReference type="Pfam" id="PF03471">
    <property type="entry name" value="CorC_HlyC"/>
    <property type="match status" value="1"/>
</dbReference>
<evidence type="ECO:0008006" key="16">
    <source>
        <dbReference type="Google" id="ProtNLM"/>
    </source>
</evidence>
<evidence type="ECO:0000256" key="4">
    <source>
        <dbReference type="ARBA" id="ARBA00022737"/>
    </source>
</evidence>
<dbReference type="InterPro" id="IPR044751">
    <property type="entry name" value="Ion_transp-like_CBS"/>
</dbReference>
<evidence type="ECO:0000256" key="1">
    <source>
        <dbReference type="ARBA" id="ARBA00004141"/>
    </source>
</evidence>
<keyword evidence="15" id="KW-1185">Reference proteome</keyword>
<dbReference type="GO" id="GO:0005886">
    <property type="term" value="C:plasma membrane"/>
    <property type="evidence" value="ECO:0007669"/>
    <property type="project" value="TreeGrafter"/>
</dbReference>
<feature type="chain" id="PRO_5039355321" description="HlyC/CorC family transporter" evidence="11">
    <location>
        <begin position="19"/>
        <end position="412"/>
    </location>
</feature>
<dbReference type="FunFam" id="3.10.580.10:FF:000002">
    <property type="entry name" value="Magnesium/cobalt efflux protein CorC"/>
    <property type="match status" value="1"/>
</dbReference>
<feature type="domain" description="CNNM transmembrane" evidence="13">
    <location>
        <begin position="1"/>
        <end position="181"/>
    </location>
</feature>